<accession>A0A0K2GB55</accession>
<keyword evidence="3 5" id="KW-0697">Rotamase</keyword>
<evidence type="ECO:0000256" key="5">
    <source>
        <dbReference type="PROSITE-ProRule" id="PRU00277"/>
    </source>
</evidence>
<comment type="similarity">
    <text evidence="2 6">Belongs to the FKBP-type PPIase family.</text>
</comment>
<keyword evidence="4 5" id="KW-0413">Isomerase</keyword>
<proteinExistence type="inferred from homology"/>
<dbReference type="OrthoDB" id="9814548at2"/>
<feature type="domain" description="PPIase FKBP-type" evidence="8">
    <location>
        <begin position="137"/>
        <end position="223"/>
    </location>
</feature>
<dbReference type="InterPro" id="IPR000774">
    <property type="entry name" value="PPIase_FKBP_N"/>
</dbReference>
<keyword evidence="7" id="KW-0732">Signal</keyword>
<dbReference type="Gene3D" id="1.10.287.460">
    <property type="entry name" value="Peptidyl-prolyl cis-trans isomerase, FKBP-type, N-terminal domain"/>
    <property type="match status" value="1"/>
</dbReference>
<dbReference type="Pfam" id="PF00254">
    <property type="entry name" value="FKBP_C"/>
    <property type="match status" value="1"/>
</dbReference>
<dbReference type="PATRIC" id="fig|42253.5.peg.1654"/>
<protein>
    <recommendedName>
        <fullName evidence="6">Peptidyl-prolyl cis-trans isomerase</fullName>
        <ecNumber evidence="6">5.2.1.8</ecNumber>
    </recommendedName>
</protein>
<evidence type="ECO:0000256" key="6">
    <source>
        <dbReference type="RuleBase" id="RU003915"/>
    </source>
</evidence>
<dbReference type="EMBL" id="CP011801">
    <property type="protein sequence ID" value="ALA58104.1"/>
    <property type="molecule type" value="Genomic_DNA"/>
</dbReference>
<name>A0A0K2GB55_NITMO</name>
<evidence type="ECO:0000256" key="1">
    <source>
        <dbReference type="ARBA" id="ARBA00000971"/>
    </source>
</evidence>
<dbReference type="SUPFAM" id="SSF54534">
    <property type="entry name" value="FKBP-like"/>
    <property type="match status" value="1"/>
</dbReference>
<dbReference type="GO" id="GO:0006457">
    <property type="term" value="P:protein folding"/>
    <property type="evidence" value="ECO:0007669"/>
    <property type="project" value="InterPro"/>
</dbReference>
<dbReference type="FunFam" id="3.10.50.40:FF:000006">
    <property type="entry name" value="Peptidyl-prolyl cis-trans isomerase"/>
    <property type="match status" value="1"/>
</dbReference>
<dbReference type="AlphaFoldDB" id="A0A0K2GB55"/>
<dbReference type="GO" id="GO:0003755">
    <property type="term" value="F:peptidyl-prolyl cis-trans isomerase activity"/>
    <property type="evidence" value="ECO:0007669"/>
    <property type="project" value="UniProtKB-UniRule"/>
</dbReference>
<evidence type="ECO:0000313" key="10">
    <source>
        <dbReference type="Proteomes" id="UP000069205"/>
    </source>
</evidence>
<dbReference type="PANTHER" id="PTHR43811">
    <property type="entry name" value="FKBP-TYPE PEPTIDYL-PROLYL CIS-TRANS ISOMERASE FKPA"/>
    <property type="match status" value="1"/>
</dbReference>
<dbReference type="PROSITE" id="PS50059">
    <property type="entry name" value="FKBP_PPIASE"/>
    <property type="match status" value="1"/>
</dbReference>
<dbReference type="Proteomes" id="UP000069205">
    <property type="component" value="Chromosome"/>
</dbReference>
<evidence type="ECO:0000256" key="3">
    <source>
        <dbReference type="ARBA" id="ARBA00023110"/>
    </source>
</evidence>
<feature type="chain" id="PRO_5005476885" description="Peptidyl-prolyl cis-trans isomerase" evidence="7">
    <location>
        <begin position="22"/>
        <end position="226"/>
    </location>
</feature>
<dbReference type="InterPro" id="IPR001179">
    <property type="entry name" value="PPIase_FKBP_dom"/>
</dbReference>
<organism evidence="9 10">
    <name type="scientific">Nitrospira moscoviensis</name>
    <dbReference type="NCBI Taxonomy" id="42253"/>
    <lineage>
        <taxon>Bacteria</taxon>
        <taxon>Pseudomonadati</taxon>
        <taxon>Nitrospirota</taxon>
        <taxon>Nitrospiria</taxon>
        <taxon>Nitrospirales</taxon>
        <taxon>Nitrospiraceae</taxon>
        <taxon>Nitrospira</taxon>
    </lineage>
</organism>
<comment type="catalytic activity">
    <reaction evidence="1 5 6">
        <text>[protein]-peptidylproline (omega=180) = [protein]-peptidylproline (omega=0)</text>
        <dbReference type="Rhea" id="RHEA:16237"/>
        <dbReference type="Rhea" id="RHEA-COMP:10747"/>
        <dbReference type="Rhea" id="RHEA-COMP:10748"/>
        <dbReference type="ChEBI" id="CHEBI:83833"/>
        <dbReference type="ChEBI" id="CHEBI:83834"/>
        <dbReference type="EC" id="5.2.1.8"/>
    </reaction>
</comment>
<dbReference type="PANTHER" id="PTHR43811:SF19">
    <property type="entry name" value="39 KDA FK506-BINDING NUCLEAR PROTEIN"/>
    <property type="match status" value="1"/>
</dbReference>
<dbReference type="Pfam" id="PF01346">
    <property type="entry name" value="FKBP_N"/>
    <property type="match status" value="1"/>
</dbReference>
<dbReference type="RefSeq" id="WP_053379309.1">
    <property type="nucleotide sequence ID" value="NZ_CP011801.1"/>
</dbReference>
<evidence type="ECO:0000256" key="7">
    <source>
        <dbReference type="SAM" id="SignalP"/>
    </source>
</evidence>
<evidence type="ECO:0000259" key="8">
    <source>
        <dbReference type="PROSITE" id="PS50059"/>
    </source>
</evidence>
<dbReference type="InterPro" id="IPR036944">
    <property type="entry name" value="PPIase_FKBP_N_sf"/>
</dbReference>
<reference evidence="9 10" key="1">
    <citation type="journal article" date="2015" name="Proc. Natl. Acad. Sci. U.S.A.">
        <title>Expanded metabolic versatility of ubiquitous nitrite-oxidizing bacteria from the genus Nitrospira.</title>
        <authorList>
            <person name="Koch H."/>
            <person name="Lucker S."/>
            <person name="Albertsen M."/>
            <person name="Kitzinger K."/>
            <person name="Herbold C."/>
            <person name="Spieck E."/>
            <person name="Nielsen P.H."/>
            <person name="Wagner M."/>
            <person name="Daims H."/>
        </authorList>
    </citation>
    <scope>NUCLEOTIDE SEQUENCE [LARGE SCALE GENOMIC DNA]</scope>
    <source>
        <strain evidence="9 10">NSP M-1</strain>
    </source>
</reference>
<sequence length="226" mass="23989">MRTIMLSLSSLMIFMTTPLLAAPQEPTTDEQKTMYALGLAISQSLGTFSLTESELEFVKSGITDGVLKRPQKVDLQTFGPKIQQLQQARAAVVADNEKKAGAAYLAKAAAEKGATKTESGIVIIPLKSGTGATPKATDTVKVHYHGTLIDGTVFDSSVKRGEPATFPLGQVIKCWTEGLQQIKVGGKSKLVCPSNLAYGERGSPPAIKPGATLIFEVELLDIVANK</sequence>
<evidence type="ECO:0000256" key="2">
    <source>
        <dbReference type="ARBA" id="ARBA00006577"/>
    </source>
</evidence>
<gene>
    <name evidence="9" type="primary">fkpA</name>
    <name evidence="9" type="ORF">NITMOv2_1684</name>
</gene>
<dbReference type="EC" id="5.2.1.8" evidence="6"/>
<evidence type="ECO:0000313" key="9">
    <source>
        <dbReference type="EMBL" id="ALA58104.1"/>
    </source>
</evidence>
<dbReference type="InterPro" id="IPR046357">
    <property type="entry name" value="PPIase_dom_sf"/>
</dbReference>
<dbReference type="KEGG" id="nmv:NITMOv2_1684"/>
<dbReference type="STRING" id="42253.NITMOv2_1684"/>
<evidence type="ECO:0000256" key="4">
    <source>
        <dbReference type="ARBA" id="ARBA00023235"/>
    </source>
</evidence>
<feature type="signal peptide" evidence="7">
    <location>
        <begin position="1"/>
        <end position="21"/>
    </location>
</feature>
<keyword evidence="10" id="KW-1185">Reference proteome</keyword>
<dbReference type="Gene3D" id="3.10.50.40">
    <property type="match status" value="1"/>
</dbReference>